<evidence type="ECO:0000259" key="9">
    <source>
        <dbReference type="PROSITE" id="PS51194"/>
    </source>
</evidence>
<dbReference type="GO" id="GO:0016787">
    <property type="term" value="F:hydrolase activity"/>
    <property type="evidence" value="ECO:0007669"/>
    <property type="project" value="UniProtKB-KW"/>
</dbReference>
<dbReference type="InterPro" id="IPR027417">
    <property type="entry name" value="P-loop_NTPase"/>
</dbReference>
<feature type="domain" description="Helicase C-terminal" evidence="9">
    <location>
        <begin position="1"/>
        <end position="182"/>
    </location>
</feature>
<keyword evidence="4 7" id="KW-0347">Helicase</keyword>
<dbReference type="GO" id="GO:0003724">
    <property type="term" value="F:RNA helicase activity"/>
    <property type="evidence" value="ECO:0007669"/>
    <property type="project" value="UniProtKB-EC"/>
</dbReference>
<comment type="caution">
    <text evidence="10">The sequence shown here is derived from an EMBL/GenBank/DDBJ whole genome shotgun (WGS) entry which is preliminary data.</text>
</comment>
<evidence type="ECO:0000256" key="8">
    <source>
        <dbReference type="SAM" id="MobiDB-lite"/>
    </source>
</evidence>
<dbReference type="PROSITE" id="PS51194">
    <property type="entry name" value="HELICASE_CTER"/>
    <property type="match status" value="1"/>
</dbReference>
<organism evidence="10 11">
    <name type="scientific">Ceratopteris richardii</name>
    <name type="common">Triangle waterfern</name>
    <dbReference type="NCBI Taxonomy" id="49495"/>
    <lineage>
        <taxon>Eukaryota</taxon>
        <taxon>Viridiplantae</taxon>
        <taxon>Streptophyta</taxon>
        <taxon>Embryophyta</taxon>
        <taxon>Tracheophyta</taxon>
        <taxon>Polypodiopsida</taxon>
        <taxon>Polypodiidae</taxon>
        <taxon>Polypodiales</taxon>
        <taxon>Pteridineae</taxon>
        <taxon>Pteridaceae</taxon>
        <taxon>Parkerioideae</taxon>
        <taxon>Ceratopteris</taxon>
    </lineage>
</organism>
<evidence type="ECO:0000256" key="4">
    <source>
        <dbReference type="ARBA" id="ARBA00022806"/>
    </source>
</evidence>
<evidence type="ECO:0000256" key="5">
    <source>
        <dbReference type="ARBA" id="ARBA00022840"/>
    </source>
</evidence>
<dbReference type="Proteomes" id="UP000825935">
    <property type="component" value="Chromosome 33"/>
</dbReference>
<reference evidence="10" key="1">
    <citation type="submission" date="2021-08" db="EMBL/GenBank/DDBJ databases">
        <title>WGS assembly of Ceratopteris richardii.</title>
        <authorList>
            <person name="Marchant D.B."/>
            <person name="Chen G."/>
            <person name="Jenkins J."/>
            <person name="Shu S."/>
            <person name="Leebens-Mack J."/>
            <person name="Grimwood J."/>
            <person name="Schmutz J."/>
            <person name="Soltis P."/>
            <person name="Soltis D."/>
            <person name="Chen Z.-H."/>
        </authorList>
    </citation>
    <scope>NUCLEOTIDE SEQUENCE</scope>
    <source>
        <strain evidence="10">Whitten #5841</strain>
        <tissue evidence="10">Leaf</tissue>
    </source>
</reference>
<dbReference type="GO" id="GO:0003723">
    <property type="term" value="F:RNA binding"/>
    <property type="evidence" value="ECO:0007669"/>
    <property type="project" value="UniProtKB-UniRule"/>
</dbReference>
<dbReference type="OrthoDB" id="422663at2759"/>
<dbReference type="AlphaFoldDB" id="A0A8T2QN08"/>
<feature type="compositionally biased region" description="Basic residues" evidence="8">
    <location>
        <begin position="248"/>
        <end position="270"/>
    </location>
</feature>
<keyword evidence="1" id="KW-0934">Plastid</keyword>
<keyword evidence="5 7" id="KW-0067">ATP-binding</keyword>
<keyword evidence="6 7" id="KW-0694">RNA-binding</keyword>
<comment type="catalytic activity">
    <reaction evidence="7">
        <text>ATP + H2O = ADP + phosphate + H(+)</text>
        <dbReference type="Rhea" id="RHEA:13065"/>
        <dbReference type="ChEBI" id="CHEBI:15377"/>
        <dbReference type="ChEBI" id="CHEBI:15378"/>
        <dbReference type="ChEBI" id="CHEBI:30616"/>
        <dbReference type="ChEBI" id="CHEBI:43474"/>
        <dbReference type="ChEBI" id="CHEBI:456216"/>
        <dbReference type="EC" id="3.6.4.13"/>
    </reaction>
</comment>
<dbReference type="SMART" id="SM00490">
    <property type="entry name" value="HELICc"/>
    <property type="match status" value="1"/>
</dbReference>
<name>A0A8T2QN08_CERRI</name>
<evidence type="ECO:0000256" key="3">
    <source>
        <dbReference type="ARBA" id="ARBA00022801"/>
    </source>
</evidence>
<dbReference type="CDD" id="cd18787">
    <property type="entry name" value="SF2_C_DEAD"/>
    <property type="match status" value="1"/>
</dbReference>
<dbReference type="Pfam" id="PF00271">
    <property type="entry name" value="Helicase_C"/>
    <property type="match status" value="1"/>
</dbReference>
<accession>A0A8T2QN08</accession>
<dbReference type="Gene3D" id="3.40.50.300">
    <property type="entry name" value="P-loop containing nucleotide triphosphate hydrolases"/>
    <property type="match status" value="1"/>
</dbReference>
<evidence type="ECO:0000256" key="6">
    <source>
        <dbReference type="ARBA" id="ARBA00022884"/>
    </source>
</evidence>
<dbReference type="GO" id="GO:0005524">
    <property type="term" value="F:ATP binding"/>
    <property type="evidence" value="ECO:0007669"/>
    <property type="project" value="UniProtKB-UniRule"/>
</dbReference>
<evidence type="ECO:0000256" key="1">
    <source>
        <dbReference type="ARBA" id="ARBA00022528"/>
    </source>
</evidence>
<dbReference type="EMBL" id="CM035438">
    <property type="protein sequence ID" value="KAH7285387.1"/>
    <property type="molecule type" value="Genomic_DNA"/>
</dbReference>
<dbReference type="Pfam" id="PF13959">
    <property type="entry name" value="CTE_SPB4"/>
    <property type="match status" value="1"/>
</dbReference>
<evidence type="ECO:0000313" key="10">
    <source>
        <dbReference type="EMBL" id="KAH7285387.1"/>
    </source>
</evidence>
<dbReference type="InterPro" id="IPR001650">
    <property type="entry name" value="Helicase_C-like"/>
</dbReference>
<comment type="function">
    <text evidence="7">RNA helicase.</text>
</comment>
<dbReference type="SMART" id="SM01178">
    <property type="entry name" value="DUF4217"/>
    <property type="match status" value="1"/>
</dbReference>
<evidence type="ECO:0000256" key="7">
    <source>
        <dbReference type="RuleBase" id="RU365068"/>
    </source>
</evidence>
<evidence type="ECO:0000256" key="2">
    <source>
        <dbReference type="ARBA" id="ARBA00022741"/>
    </source>
</evidence>
<dbReference type="SUPFAM" id="SSF52540">
    <property type="entry name" value="P-loop containing nucleoside triphosphate hydrolases"/>
    <property type="match status" value="1"/>
</dbReference>
<gene>
    <name evidence="10" type="ORF">KP509_33G026200</name>
</gene>
<dbReference type="InterPro" id="IPR025313">
    <property type="entry name" value="SPB4-like_CTE"/>
</dbReference>
<comment type="similarity">
    <text evidence="7">Belongs to the DEAD box helicase family.</text>
</comment>
<evidence type="ECO:0000313" key="11">
    <source>
        <dbReference type="Proteomes" id="UP000825935"/>
    </source>
</evidence>
<comment type="domain">
    <text evidence="7">The Q motif is unique to and characteristic of the DEAD box family of RNA helicases and controls ATP binding and hydrolysis.</text>
</comment>
<keyword evidence="1" id="KW-0150">Chloroplast</keyword>
<dbReference type="EC" id="3.6.4.13" evidence="7"/>
<keyword evidence="3 7" id="KW-0378">Hydrolase</keyword>
<proteinExistence type="inferred from homology"/>
<keyword evidence="11" id="KW-1185">Reference proteome</keyword>
<protein>
    <recommendedName>
        <fullName evidence="7">ATP-dependent RNA helicase</fullName>
        <ecNumber evidence="7">3.6.4.13</ecNumber>
    </recommendedName>
</protein>
<feature type="region of interest" description="Disordered" evidence="8">
    <location>
        <begin position="242"/>
        <end position="277"/>
    </location>
</feature>
<dbReference type="PANTHER" id="PTHR24031">
    <property type="entry name" value="RNA HELICASE"/>
    <property type="match status" value="1"/>
</dbReference>
<keyword evidence="2 7" id="KW-0547">Nucleotide-binding</keyword>
<sequence>MEKTSGHKVVVFLSTCDSVDFHYALLSDFLWSFSPADEQNCSKSLIDCKCFRLHGNMSQQDRTETFLEFNKQSSALLLCTDVAARGLDIPKVTHIIQYDPPGDANAYVHRVGRTARLGRKGEALLFLQSCEKNYLSELQKHGVALEEVSFRDIWTRLFKQQKFYSTAENNLLETHPTVLNLLKSLESFISKQASMREIATDAFRSYVRAYAAHRGDLKAIFQVRKLHLGHVAKSFGLSDAPSLLGKSQSKKRSRDAKAMKMRKAKKRKYMRPAQMGE</sequence>